<keyword evidence="3" id="KW-0675">Receptor</keyword>
<dbReference type="NCBIfam" id="TIGR04056">
    <property type="entry name" value="OMP_RagA_SusC"/>
    <property type="match status" value="1"/>
</dbReference>
<dbReference type="FunFam" id="2.170.130.10:FF:000003">
    <property type="entry name" value="SusC/RagA family TonB-linked outer membrane protein"/>
    <property type="match status" value="1"/>
</dbReference>
<comment type="caution">
    <text evidence="3">The sequence shown here is derived from an EMBL/GenBank/DDBJ whole genome shotgun (WGS) entry which is preliminary data.</text>
</comment>
<feature type="domain" description="TonB-dependent receptor plug" evidence="2">
    <location>
        <begin position="139"/>
        <end position="245"/>
    </location>
</feature>
<dbReference type="Gene3D" id="2.60.40.1120">
    <property type="entry name" value="Carboxypeptidase-like, regulatory domain"/>
    <property type="match status" value="1"/>
</dbReference>
<dbReference type="InterPro" id="IPR012910">
    <property type="entry name" value="Plug_dom"/>
</dbReference>
<dbReference type="InterPro" id="IPR023997">
    <property type="entry name" value="TonB-dep_OMP_SusC/RagA_CS"/>
</dbReference>
<dbReference type="Proteomes" id="UP000286003">
    <property type="component" value="Unassembled WGS sequence"/>
</dbReference>
<evidence type="ECO:0000313" key="4">
    <source>
        <dbReference type="Proteomes" id="UP000286003"/>
    </source>
</evidence>
<dbReference type="Pfam" id="PF13715">
    <property type="entry name" value="CarbopepD_reg_2"/>
    <property type="match status" value="1"/>
</dbReference>
<dbReference type="InterPro" id="IPR037066">
    <property type="entry name" value="Plug_dom_sf"/>
</dbReference>
<comment type="similarity">
    <text evidence="1">Belongs to the TonB-dependent receptor family.</text>
</comment>
<keyword evidence="1" id="KW-0812">Transmembrane</keyword>
<evidence type="ECO:0000259" key="2">
    <source>
        <dbReference type="Pfam" id="PF07715"/>
    </source>
</evidence>
<comment type="subcellular location">
    <subcellularLocation>
        <location evidence="1">Cell outer membrane</location>
        <topology evidence="1">Multi-pass membrane protein</topology>
    </subcellularLocation>
</comment>
<keyword evidence="1" id="KW-1134">Transmembrane beta strand</keyword>
<dbReference type="PROSITE" id="PS52016">
    <property type="entry name" value="TONB_DEPENDENT_REC_3"/>
    <property type="match status" value="1"/>
</dbReference>
<keyword evidence="1" id="KW-0813">Transport</keyword>
<dbReference type="EMBL" id="QRQM01000032">
    <property type="protein sequence ID" value="RHN03412.1"/>
    <property type="molecule type" value="Genomic_DNA"/>
</dbReference>
<dbReference type="AlphaFoldDB" id="A0A3E4IG57"/>
<proteinExistence type="inferred from homology"/>
<name>A0A3E4IG57_9BACE</name>
<dbReference type="Pfam" id="PF07715">
    <property type="entry name" value="Plug"/>
    <property type="match status" value="1"/>
</dbReference>
<evidence type="ECO:0000313" key="3">
    <source>
        <dbReference type="EMBL" id="RHN03412.1"/>
    </source>
</evidence>
<dbReference type="GeneID" id="26160972"/>
<dbReference type="SUPFAM" id="SSF56935">
    <property type="entry name" value="Porins"/>
    <property type="match status" value="1"/>
</dbReference>
<dbReference type="Gene3D" id="2.170.130.10">
    <property type="entry name" value="TonB-dependent receptor, plug domain"/>
    <property type="match status" value="1"/>
</dbReference>
<protein>
    <submittedName>
        <fullName evidence="3">TonB-dependent receptor</fullName>
    </submittedName>
</protein>
<accession>A0A3E4IG57</accession>
<sequence>MDKKKNVKFVRYGSSFILLIAALSLFSNYGYANNSTLIERIDMLQQQNSPLKGRVVDKDGIPLIGVNIVVDSATGTITDVDGNFSVNVLAPVELKVSYIGYITQNVIVKNTDKELHIVLIEDAQTLEEVVVVGYGSQKKVTVTGAVASVQTAELTQNSAANLSTALAGRLPGLTALQTSGQPGVDDVAIYLRGVSTTNGQSPLILIDGVPREDIGMLDPNEIQSVSILKDASATAVFGVRGANGVIMVTTRRGEAGKSQLSVSVNYSLQRFITTPTRVHSWEFAELRNQAFLNDGTSADNLPFTDYMIDMYRNGKDRVFYPDRDVQSEFFRKWAPQTKVNINLSGGNDKLTYFLNAAYMGQGGQLKTESTERLSYDPAFSNDRYNFRANVDYKIAKNLKLSLNLASYLEKVNSPQTKDLFGSNTSTTSMVAQSMSYIWSIPSTQPGSLTAEGYTLEDGTPVPGGEVIAQPGTGGRNIYGDLNRRGYRQQTNSNLNSSVTLDWGLDFITKGLSTKIMAAFDTKSRTIRQGVRLYDQYDVHVATTPDDRCYYTEIQSNQNDALNLSKTASTNYYLNLQYSINYERDFGLHRVTGMALVQRDSWQQYAADLPYNMLGISARATYAYNMKYLMEVNLGYNGSEQFAKKKRFGFFPAFSAGWVVSNERFLEKNKTITNLKLRASYGKVGNDQLGSNRFLYLDDIQMASGVIPSLGRGQSISINKKGNPDVGWEIAYKQNYGVDIQLFNELSFSFDYFRERREDILIQRSTVPELQGLPLSALPKVNMGMVHNSGFELEVGYNRKLNKDFSFGVKGNFSYNKNKIDYIDETCLPEEYAYPYRKTGYSIGQIFGYKIDYSNGNGYINTVEELEWAKKTYKIGTPRMGDLLYKDVNGDGDIDPEDISPIKYSNIPRITYGFSGNLSWRNLDFSFLFSGVAKVSKYYSNFGVTEIGLVGFYTGYHLNAWTAERYNSGRKIEYPALSANTTTSMTANDFFVMDRSFLRLKNIELGYTLPKLLLEKIKIQKLRIYVSGNNLLTFKKMKLNSIDPEQSSETAYPVTKMVSFGANVTF</sequence>
<dbReference type="InterPro" id="IPR023996">
    <property type="entry name" value="TonB-dep_OMP_SusC/RagA"/>
</dbReference>
<dbReference type="InterPro" id="IPR039426">
    <property type="entry name" value="TonB-dep_rcpt-like"/>
</dbReference>
<dbReference type="InterPro" id="IPR008969">
    <property type="entry name" value="CarboxyPept-like_regulatory"/>
</dbReference>
<dbReference type="SUPFAM" id="SSF49464">
    <property type="entry name" value="Carboxypeptidase regulatory domain-like"/>
    <property type="match status" value="1"/>
</dbReference>
<keyword evidence="1" id="KW-0472">Membrane</keyword>
<organism evidence="3 4">
    <name type="scientific">Bacteroides intestinalis</name>
    <dbReference type="NCBI Taxonomy" id="329854"/>
    <lineage>
        <taxon>Bacteria</taxon>
        <taxon>Pseudomonadati</taxon>
        <taxon>Bacteroidota</taxon>
        <taxon>Bacteroidia</taxon>
        <taxon>Bacteroidales</taxon>
        <taxon>Bacteroidaceae</taxon>
        <taxon>Bacteroides</taxon>
    </lineage>
</organism>
<dbReference type="RefSeq" id="WP_007665392.1">
    <property type="nucleotide sequence ID" value="NZ_DAWCKB010000162.1"/>
</dbReference>
<dbReference type="NCBIfam" id="TIGR04057">
    <property type="entry name" value="SusC_RagA_signa"/>
    <property type="match status" value="1"/>
</dbReference>
<gene>
    <name evidence="3" type="ORF">DWZ32_20610</name>
</gene>
<evidence type="ECO:0000256" key="1">
    <source>
        <dbReference type="PROSITE-ProRule" id="PRU01360"/>
    </source>
</evidence>
<reference evidence="3 4" key="1">
    <citation type="submission" date="2018-08" db="EMBL/GenBank/DDBJ databases">
        <title>A genome reference for cultivated species of the human gut microbiota.</title>
        <authorList>
            <person name="Zou Y."/>
            <person name="Xue W."/>
            <person name="Luo G."/>
        </authorList>
    </citation>
    <scope>NUCLEOTIDE SEQUENCE [LARGE SCALE GENOMIC DNA]</scope>
    <source>
        <strain evidence="3 4">AF31-23</strain>
    </source>
</reference>
<keyword evidence="1" id="KW-0998">Cell outer membrane</keyword>
<dbReference type="GO" id="GO:0009279">
    <property type="term" value="C:cell outer membrane"/>
    <property type="evidence" value="ECO:0007669"/>
    <property type="project" value="UniProtKB-SubCell"/>
</dbReference>